<dbReference type="PANTHER" id="PTHR21700:SF46">
    <property type="entry name" value="TRANSTHYRETIN-LIKE PROTEIN 52"/>
    <property type="match status" value="1"/>
</dbReference>
<dbReference type="InterPro" id="IPR038479">
    <property type="entry name" value="Transthyretin-like_sf"/>
</dbReference>
<comment type="similarity">
    <text evidence="1">Belongs to the nematode transthyretin-like family.</text>
</comment>
<dbReference type="Pfam" id="PF01060">
    <property type="entry name" value="TTR-52"/>
    <property type="match status" value="1"/>
</dbReference>
<dbReference type="AlphaFoldDB" id="A0A914V6K0"/>
<sequence length="113" mass="12591">RAKGKLECSTDPRKAGGVRVLLMDRDGLPWESDDLMGRTVSDASGRFEVEGCGYDVGPWNEPDPYILIEHDCPSVSDDIDDTDDSPKTTKALMWRTYLPDETNVGTIELDQNQ</sequence>
<name>A0A914V6K0_9BILA</name>
<proteinExistence type="inferred from homology"/>
<dbReference type="Gene3D" id="2.60.40.3330">
    <property type="match status" value="1"/>
</dbReference>
<dbReference type="InterPro" id="IPR001534">
    <property type="entry name" value="Transthyretin-like"/>
</dbReference>
<reference evidence="3" key="1">
    <citation type="submission" date="2022-11" db="UniProtKB">
        <authorList>
            <consortium name="WormBaseParasite"/>
        </authorList>
    </citation>
    <scope>IDENTIFICATION</scope>
</reference>
<evidence type="ECO:0000313" key="3">
    <source>
        <dbReference type="WBParaSite" id="PSAMB.scaffold15736size1497.g36639.t1"/>
    </source>
</evidence>
<keyword evidence="2" id="KW-1185">Reference proteome</keyword>
<dbReference type="GO" id="GO:0009986">
    <property type="term" value="C:cell surface"/>
    <property type="evidence" value="ECO:0007669"/>
    <property type="project" value="InterPro"/>
</dbReference>
<dbReference type="PANTHER" id="PTHR21700">
    <property type="entry name" value="TRANSTHYRETIN-LIKE FAMILY PROTEIN-RELATED"/>
    <property type="match status" value="1"/>
</dbReference>
<evidence type="ECO:0000313" key="2">
    <source>
        <dbReference type="Proteomes" id="UP000887566"/>
    </source>
</evidence>
<accession>A0A914V6K0</accession>
<evidence type="ECO:0000256" key="1">
    <source>
        <dbReference type="ARBA" id="ARBA00010112"/>
    </source>
</evidence>
<organism evidence="2 3">
    <name type="scientific">Plectus sambesii</name>
    <dbReference type="NCBI Taxonomy" id="2011161"/>
    <lineage>
        <taxon>Eukaryota</taxon>
        <taxon>Metazoa</taxon>
        <taxon>Ecdysozoa</taxon>
        <taxon>Nematoda</taxon>
        <taxon>Chromadorea</taxon>
        <taxon>Plectida</taxon>
        <taxon>Plectina</taxon>
        <taxon>Plectoidea</taxon>
        <taxon>Plectidae</taxon>
        <taxon>Plectus</taxon>
    </lineage>
</organism>
<dbReference type="WBParaSite" id="PSAMB.scaffold15736size1497.g36639.t1">
    <property type="protein sequence ID" value="PSAMB.scaffold15736size1497.g36639.t1"/>
    <property type="gene ID" value="PSAMB.scaffold15736size1497.g36639"/>
</dbReference>
<dbReference type="Proteomes" id="UP000887566">
    <property type="component" value="Unplaced"/>
</dbReference>
<protein>
    <submittedName>
        <fullName evidence="3">Transthyretin-like protein</fullName>
    </submittedName>
</protein>